<dbReference type="PANTHER" id="PTHR20854">
    <property type="entry name" value="INOSITOL MONOPHOSPHATASE"/>
    <property type="match status" value="1"/>
</dbReference>
<evidence type="ECO:0000313" key="3">
    <source>
        <dbReference type="Proteomes" id="UP000060778"/>
    </source>
</evidence>
<evidence type="ECO:0008006" key="4">
    <source>
        <dbReference type="Google" id="ProtNLM"/>
    </source>
</evidence>
<dbReference type="EMBL" id="CP006867">
    <property type="protein sequence ID" value="ALU12650.1"/>
    <property type="molecule type" value="Genomic_DNA"/>
</dbReference>
<dbReference type="GO" id="GO:0008934">
    <property type="term" value="F:inositol monophosphate 1-phosphatase activity"/>
    <property type="evidence" value="ECO:0007669"/>
    <property type="project" value="TreeGrafter"/>
</dbReference>
<dbReference type="PRINTS" id="PR00377">
    <property type="entry name" value="IMPHPHTASES"/>
</dbReference>
<dbReference type="Gene3D" id="3.30.540.10">
    <property type="entry name" value="Fructose-1,6-Bisphosphatase, subunit A, domain 1"/>
    <property type="match status" value="1"/>
</dbReference>
<evidence type="ECO:0000313" key="2">
    <source>
        <dbReference type="EMBL" id="ALU12650.1"/>
    </source>
</evidence>
<name>A0A0U3DYK0_9CREN</name>
<dbReference type="Pfam" id="PF00459">
    <property type="entry name" value="Inositol_P"/>
    <property type="match status" value="1"/>
</dbReference>
<dbReference type="Gene3D" id="3.40.190.80">
    <property type="match status" value="1"/>
</dbReference>
<evidence type="ECO:0000256" key="1">
    <source>
        <dbReference type="PIRSR" id="PIRSR600760-2"/>
    </source>
</evidence>
<dbReference type="GeneID" id="30680592"/>
<keyword evidence="3" id="KW-1185">Reference proteome</keyword>
<feature type="binding site" evidence="1">
    <location>
        <position position="208"/>
    </location>
    <ligand>
        <name>Mg(2+)</name>
        <dbReference type="ChEBI" id="CHEBI:18420"/>
        <label>1</label>
        <note>catalytic</note>
    </ligand>
</feature>
<organism evidence="2 3">
    <name type="scientific">Ignicoccus islandicus DSM 13165</name>
    <dbReference type="NCBI Taxonomy" id="940295"/>
    <lineage>
        <taxon>Archaea</taxon>
        <taxon>Thermoproteota</taxon>
        <taxon>Thermoprotei</taxon>
        <taxon>Desulfurococcales</taxon>
        <taxon>Desulfurococcaceae</taxon>
        <taxon>Ignicoccus</taxon>
    </lineage>
</organism>
<dbReference type="GO" id="GO:0007165">
    <property type="term" value="P:signal transduction"/>
    <property type="evidence" value="ECO:0007669"/>
    <property type="project" value="TreeGrafter"/>
</dbReference>
<keyword evidence="1" id="KW-0479">Metal-binding</keyword>
<accession>A0A0U3DYK0</accession>
<gene>
    <name evidence="2" type="ORF">EYM_06065</name>
</gene>
<comment type="cofactor">
    <cofactor evidence="1">
        <name>Mg(2+)</name>
        <dbReference type="ChEBI" id="CHEBI:18420"/>
    </cofactor>
</comment>
<dbReference type="InterPro" id="IPR000760">
    <property type="entry name" value="Inositol_monophosphatase-like"/>
</dbReference>
<dbReference type="STRING" id="940295.EYM_06065"/>
<dbReference type="GO" id="GO:0006020">
    <property type="term" value="P:inositol metabolic process"/>
    <property type="evidence" value="ECO:0007669"/>
    <property type="project" value="TreeGrafter"/>
</dbReference>
<proteinExistence type="predicted"/>
<dbReference type="AlphaFoldDB" id="A0A0U3DYK0"/>
<sequence>MRTYRKMALKAASKAAEYLRNTFLNSNETEIVEDHGSDVSRRMDLKAEEVIINVLREEGFKGAIVTEERGTLGEGPPFAVVDPVDGSLNYVVGSPYFAVSIGISLGDSLEEVEAGALCPAFGHPCYSFEGPRAFQGSEEFSKGRLEKVLFFYGDPLIEREMEILKGIYSILGKPKIRTPGSISLDLLSVAKGKALAAVDVRSKLRNVDLAAAVPLLIRVGGGVNEEVLKVKVDGVRVAGDLIATYDRELLNKLLQIYASFPKDAVYGE</sequence>
<protein>
    <recommendedName>
        <fullName evidence="4">Inositol monophosphatase</fullName>
    </recommendedName>
</protein>
<dbReference type="KEGG" id="iis:EYM_06065"/>
<dbReference type="SUPFAM" id="SSF56655">
    <property type="entry name" value="Carbohydrate phosphatase"/>
    <property type="match status" value="1"/>
</dbReference>
<reference evidence="2 3" key="1">
    <citation type="submission" date="2013-11" db="EMBL/GenBank/DDBJ databases">
        <title>Comparative genomics of Ignicoccus.</title>
        <authorList>
            <person name="Podar M."/>
        </authorList>
    </citation>
    <scope>NUCLEOTIDE SEQUENCE [LARGE SCALE GENOMIC DNA]</scope>
    <source>
        <strain evidence="2 3">DSM 13165</strain>
    </source>
</reference>
<feature type="binding site" evidence="1">
    <location>
        <position position="67"/>
    </location>
    <ligand>
        <name>Mg(2+)</name>
        <dbReference type="ChEBI" id="CHEBI:18420"/>
        <label>1</label>
        <note>catalytic</note>
    </ligand>
</feature>
<feature type="binding site" evidence="1">
    <location>
        <position position="85"/>
    </location>
    <ligand>
        <name>Mg(2+)</name>
        <dbReference type="ChEBI" id="CHEBI:18420"/>
        <label>1</label>
        <note>catalytic</note>
    </ligand>
</feature>
<dbReference type="RefSeq" id="WP_075050110.1">
    <property type="nucleotide sequence ID" value="NZ_CP006867.1"/>
</dbReference>
<dbReference type="OrthoDB" id="58111at2157"/>
<dbReference type="Proteomes" id="UP000060778">
    <property type="component" value="Chromosome"/>
</dbReference>
<keyword evidence="1" id="KW-0460">Magnesium</keyword>
<dbReference type="GO" id="GO:0046872">
    <property type="term" value="F:metal ion binding"/>
    <property type="evidence" value="ECO:0007669"/>
    <property type="project" value="UniProtKB-KW"/>
</dbReference>
<feature type="binding site" evidence="1">
    <location>
        <position position="82"/>
    </location>
    <ligand>
        <name>Mg(2+)</name>
        <dbReference type="ChEBI" id="CHEBI:18420"/>
        <label>1</label>
        <note>catalytic</note>
    </ligand>
</feature>
<dbReference type="PANTHER" id="PTHR20854:SF4">
    <property type="entry name" value="INOSITOL-1-MONOPHOSPHATASE-RELATED"/>
    <property type="match status" value="1"/>
</dbReference>